<keyword evidence="2 7" id="KW-0812">Transmembrane</keyword>
<dbReference type="Pfam" id="PF20684">
    <property type="entry name" value="Fung_rhodopsin"/>
    <property type="match status" value="1"/>
</dbReference>
<evidence type="ECO:0000256" key="4">
    <source>
        <dbReference type="ARBA" id="ARBA00023136"/>
    </source>
</evidence>
<dbReference type="PANTHER" id="PTHR33048:SF124">
    <property type="entry name" value="INTEGRAL MEMBRANE PROTEIN"/>
    <property type="match status" value="1"/>
</dbReference>
<comment type="caution">
    <text evidence="9">The sequence shown here is derived from an EMBL/GenBank/DDBJ whole genome shotgun (WGS) entry which is preliminary data.</text>
</comment>
<dbReference type="RefSeq" id="XP_040719127.1">
    <property type="nucleotide sequence ID" value="XM_040865202.1"/>
</dbReference>
<evidence type="ECO:0000256" key="3">
    <source>
        <dbReference type="ARBA" id="ARBA00022989"/>
    </source>
</evidence>
<dbReference type="GO" id="GO:0016020">
    <property type="term" value="C:membrane"/>
    <property type="evidence" value="ECO:0007669"/>
    <property type="project" value="UniProtKB-SubCell"/>
</dbReference>
<dbReference type="InParanoid" id="A0A1Y2EB96"/>
<comment type="subcellular location">
    <subcellularLocation>
        <location evidence="1">Membrane</location>
        <topology evidence="1">Multi-pass membrane protein</topology>
    </subcellularLocation>
</comment>
<dbReference type="GeneID" id="63781414"/>
<keyword evidence="10" id="KW-1185">Reference proteome</keyword>
<accession>A0A1Y2EB96</accession>
<feature type="compositionally biased region" description="Polar residues" evidence="6">
    <location>
        <begin position="386"/>
        <end position="396"/>
    </location>
</feature>
<keyword evidence="4 7" id="KW-0472">Membrane</keyword>
<name>A0A1Y2EB96_9PEZI</name>
<keyword evidence="3 7" id="KW-1133">Transmembrane helix</keyword>
<proteinExistence type="inferred from homology"/>
<evidence type="ECO:0000313" key="9">
    <source>
        <dbReference type="EMBL" id="ORY68840.1"/>
    </source>
</evidence>
<dbReference type="InterPro" id="IPR049326">
    <property type="entry name" value="Rhodopsin_dom_fungi"/>
</dbReference>
<comment type="similarity">
    <text evidence="5">Belongs to the SAT4 family.</text>
</comment>
<evidence type="ECO:0000256" key="6">
    <source>
        <dbReference type="SAM" id="MobiDB-lite"/>
    </source>
</evidence>
<feature type="transmembrane region" description="Helical" evidence="7">
    <location>
        <begin position="110"/>
        <end position="132"/>
    </location>
</feature>
<gene>
    <name evidence="9" type="ORF">BCR38DRAFT_521808</name>
</gene>
<dbReference type="Proteomes" id="UP000193689">
    <property type="component" value="Unassembled WGS sequence"/>
</dbReference>
<dbReference type="OrthoDB" id="5401779at2759"/>
<dbReference type="STRING" id="1141098.A0A1Y2EB96"/>
<feature type="transmembrane region" description="Helical" evidence="7">
    <location>
        <begin position="190"/>
        <end position="212"/>
    </location>
</feature>
<feature type="transmembrane region" description="Helical" evidence="7">
    <location>
        <begin position="144"/>
        <end position="166"/>
    </location>
</feature>
<reference evidence="9 10" key="1">
    <citation type="submission" date="2016-07" db="EMBL/GenBank/DDBJ databases">
        <title>Pervasive Adenine N6-methylation of Active Genes in Fungi.</title>
        <authorList>
            <consortium name="DOE Joint Genome Institute"/>
            <person name="Mondo S.J."/>
            <person name="Dannebaum R.O."/>
            <person name="Kuo R.C."/>
            <person name="Labutti K."/>
            <person name="Haridas S."/>
            <person name="Kuo A."/>
            <person name="Salamov A."/>
            <person name="Ahrendt S.R."/>
            <person name="Lipzen A."/>
            <person name="Sullivan W."/>
            <person name="Andreopoulos W.B."/>
            <person name="Clum A."/>
            <person name="Lindquist E."/>
            <person name="Daum C."/>
            <person name="Ramamoorthy G.K."/>
            <person name="Gryganskyi A."/>
            <person name="Culley D."/>
            <person name="Magnuson J.K."/>
            <person name="James T.Y."/>
            <person name="O'Malley M.A."/>
            <person name="Stajich J.E."/>
            <person name="Spatafora J.W."/>
            <person name="Visel A."/>
            <person name="Grigoriev I.V."/>
        </authorList>
    </citation>
    <scope>NUCLEOTIDE SEQUENCE [LARGE SCALE GENOMIC DNA]</scope>
    <source>
        <strain evidence="9 10">CBS 129021</strain>
    </source>
</reference>
<organism evidence="9 10">
    <name type="scientific">Pseudomassariella vexata</name>
    <dbReference type="NCBI Taxonomy" id="1141098"/>
    <lineage>
        <taxon>Eukaryota</taxon>
        <taxon>Fungi</taxon>
        <taxon>Dikarya</taxon>
        <taxon>Ascomycota</taxon>
        <taxon>Pezizomycotina</taxon>
        <taxon>Sordariomycetes</taxon>
        <taxon>Xylariomycetidae</taxon>
        <taxon>Amphisphaeriales</taxon>
        <taxon>Pseudomassariaceae</taxon>
        <taxon>Pseudomassariella</taxon>
    </lineage>
</organism>
<evidence type="ECO:0000256" key="1">
    <source>
        <dbReference type="ARBA" id="ARBA00004141"/>
    </source>
</evidence>
<dbReference type="PANTHER" id="PTHR33048">
    <property type="entry name" value="PTH11-LIKE INTEGRAL MEMBRANE PROTEIN (AFU_ORTHOLOGUE AFUA_5G11245)"/>
    <property type="match status" value="1"/>
</dbReference>
<evidence type="ECO:0000256" key="2">
    <source>
        <dbReference type="ARBA" id="ARBA00022692"/>
    </source>
</evidence>
<feature type="domain" description="Rhodopsin" evidence="8">
    <location>
        <begin position="51"/>
        <end position="287"/>
    </location>
</feature>
<evidence type="ECO:0000259" key="8">
    <source>
        <dbReference type="Pfam" id="PF20684"/>
    </source>
</evidence>
<evidence type="ECO:0000256" key="7">
    <source>
        <dbReference type="SAM" id="Phobius"/>
    </source>
</evidence>
<evidence type="ECO:0000313" key="10">
    <source>
        <dbReference type="Proteomes" id="UP000193689"/>
    </source>
</evidence>
<feature type="transmembrane region" description="Helical" evidence="7">
    <location>
        <begin position="62"/>
        <end position="83"/>
    </location>
</feature>
<feature type="region of interest" description="Disordered" evidence="6">
    <location>
        <begin position="348"/>
        <end position="396"/>
    </location>
</feature>
<dbReference type="InterPro" id="IPR052337">
    <property type="entry name" value="SAT4-like"/>
</dbReference>
<evidence type="ECO:0000256" key="5">
    <source>
        <dbReference type="ARBA" id="ARBA00038359"/>
    </source>
</evidence>
<protein>
    <recommendedName>
        <fullName evidence="8">Rhodopsin domain-containing protein</fullName>
    </recommendedName>
</protein>
<dbReference type="AlphaFoldDB" id="A0A1Y2EB96"/>
<sequence>MAAIVHGVPVAIPPPEGYVVDFDNPQRHTVTEAYWLFGVGNVFCLLFVYQRAHVRLFIQKRILLEDVCLFIAYVCSVVLQVLIIRNYVRGIIGIHGWEMPLSKYRDFVKALYRLPILYNPVQCGAKLALLLVYRRLAPQLWYRYVVWSVGFVVVGSSVAIFFTTIFPCRPIAAAWDITITEYECIDRPGVYKATAILGAIGDVLVLAVPMPIIIKLHVPRKQKILMISCFGIGAVTVMTSIMRLVKLIRSMSDADQPWGAGPVLVWILVESNLSCICGSLPTLKVFIAHVSPRLLGSDCSKQTYGLSDTNARATIGGSGGERIMRHDQYSRFDDGTPYPLETIINVEAGSHEDSEKQRSDSPYEINGNSGVWEEHGDGSSDKAIYQTRTTTVTYSK</sequence>
<dbReference type="EMBL" id="MCFJ01000003">
    <property type="protein sequence ID" value="ORY68840.1"/>
    <property type="molecule type" value="Genomic_DNA"/>
</dbReference>
<feature type="transmembrane region" description="Helical" evidence="7">
    <location>
        <begin position="33"/>
        <end position="50"/>
    </location>
</feature>
<feature type="transmembrane region" description="Helical" evidence="7">
    <location>
        <begin position="224"/>
        <end position="245"/>
    </location>
</feature>
<feature type="compositionally biased region" description="Basic and acidic residues" evidence="6">
    <location>
        <begin position="349"/>
        <end position="361"/>
    </location>
</feature>